<feature type="compositionally biased region" description="Low complexity" evidence="1">
    <location>
        <begin position="81"/>
        <end position="95"/>
    </location>
</feature>
<keyword evidence="3" id="KW-1185">Reference proteome</keyword>
<feature type="compositionally biased region" description="Gly residues" evidence="1">
    <location>
        <begin position="63"/>
        <end position="80"/>
    </location>
</feature>
<dbReference type="Proteomes" id="UP000077202">
    <property type="component" value="Unassembled WGS sequence"/>
</dbReference>
<sequence>MSITQGGVGTSGAASGGISEDTRTATGAGSSSGLVSMSNDNMSGDASGVPLFSPNSEFFKSGRGCGGDASRGGVGRGGRGASAVERTVASATSTTESAMAARIEQWEQSLASMAGHGASTSTPYEGEFFSYLASATQVKASVAVTRDGALASEPHAATLELEPQRAPTLCELGSITAMSVEICESSREEQSSTSISGYGPMSELFERFISGARPLGSSPVVLASVPGFSGVLTWPNELLEGNMSADNTPVYEYLEEVMSFAAAVSSSLDVPLWSSYHALQQEANRLMKKCCSETSLPTQVVKVVDWSPMALVNRVVYQLMEPNTDERESAMGFMTGVTATSFVSKASRRQIELASDTPIFHHPYRYSDVESYLIRSRTLELLEVVWEYVNKVCAFMGLANYYRRYMKGFSAIPKPLNQLLKSDKERQWFKAKLVAAPILKRPIRGRPYQLHIDEYVGHWSGVDVV</sequence>
<dbReference type="InterPro" id="IPR043128">
    <property type="entry name" value="Rev_trsase/Diguanyl_cyclase"/>
</dbReference>
<protein>
    <recommendedName>
        <fullName evidence="4">Reverse transcriptase/retrotransposon-derived protein RNase H-like domain-containing protein</fullName>
    </recommendedName>
</protein>
<dbReference type="SUPFAM" id="SSF56672">
    <property type="entry name" value="DNA/RNA polymerases"/>
    <property type="match status" value="1"/>
</dbReference>
<feature type="compositionally biased region" description="Polar residues" evidence="1">
    <location>
        <begin position="24"/>
        <end position="39"/>
    </location>
</feature>
<evidence type="ECO:0000313" key="3">
    <source>
        <dbReference type="Proteomes" id="UP000077202"/>
    </source>
</evidence>
<comment type="caution">
    <text evidence="2">The sequence shown here is derived from an EMBL/GenBank/DDBJ whole genome shotgun (WGS) entry which is preliminary data.</text>
</comment>
<feature type="compositionally biased region" description="Gly residues" evidence="1">
    <location>
        <begin position="1"/>
        <end position="10"/>
    </location>
</feature>
<dbReference type="InterPro" id="IPR043502">
    <property type="entry name" value="DNA/RNA_pol_sf"/>
</dbReference>
<evidence type="ECO:0008006" key="4">
    <source>
        <dbReference type="Google" id="ProtNLM"/>
    </source>
</evidence>
<feature type="region of interest" description="Disordered" evidence="1">
    <location>
        <begin position="63"/>
        <end position="95"/>
    </location>
</feature>
<organism evidence="2 3">
    <name type="scientific">Marchantia polymorpha subsp. ruderalis</name>
    <dbReference type="NCBI Taxonomy" id="1480154"/>
    <lineage>
        <taxon>Eukaryota</taxon>
        <taxon>Viridiplantae</taxon>
        <taxon>Streptophyta</taxon>
        <taxon>Embryophyta</taxon>
        <taxon>Marchantiophyta</taxon>
        <taxon>Marchantiopsida</taxon>
        <taxon>Marchantiidae</taxon>
        <taxon>Marchantiales</taxon>
        <taxon>Marchantiaceae</taxon>
        <taxon>Marchantia</taxon>
    </lineage>
</organism>
<proteinExistence type="predicted"/>
<dbReference type="EMBL" id="LVLJ01002473">
    <property type="protein sequence ID" value="OAE24815.1"/>
    <property type="molecule type" value="Genomic_DNA"/>
</dbReference>
<evidence type="ECO:0000256" key="1">
    <source>
        <dbReference type="SAM" id="MobiDB-lite"/>
    </source>
</evidence>
<gene>
    <name evidence="2" type="ORF">AXG93_1988s1200</name>
</gene>
<dbReference type="AlphaFoldDB" id="A0A176VXD2"/>
<feature type="region of interest" description="Disordered" evidence="1">
    <location>
        <begin position="1"/>
        <end position="39"/>
    </location>
</feature>
<reference evidence="2" key="1">
    <citation type="submission" date="2016-03" db="EMBL/GenBank/DDBJ databases">
        <title>Mechanisms controlling the formation of the plant cell surface in tip-growing cells are functionally conserved among land plants.</title>
        <authorList>
            <person name="Honkanen S."/>
            <person name="Jones V.A."/>
            <person name="Morieri G."/>
            <person name="Champion C."/>
            <person name="Hetherington A.J."/>
            <person name="Kelly S."/>
            <person name="Saint-Marcoux D."/>
            <person name="Proust H."/>
            <person name="Prescott H."/>
            <person name="Dolan L."/>
        </authorList>
    </citation>
    <scope>NUCLEOTIDE SEQUENCE [LARGE SCALE GENOMIC DNA]</scope>
    <source>
        <tissue evidence="2">Whole gametophyte</tissue>
    </source>
</reference>
<evidence type="ECO:0000313" key="2">
    <source>
        <dbReference type="EMBL" id="OAE24815.1"/>
    </source>
</evidence>
<name>A0A176VXD2_MARPO</name>
<accession>A0A176VXD2</accession>
<dbReference type="Gene3D" id="3.30.70.270">
    <property type="match status" value="1"/>
</dbReference>